<reference evidence="6 7" key="1">
    <citation type="submission" date="2024-06" db="EMBL/GenBank/DDBJ databases">
        <title>Pontibacter populi HYL7-15.</title>
        <authorList>
            <person name="Kim M.K."/>
        </authorList>
    </citation>
    <scope>NUCLEOTIDE SEQUENCE [LARGE SCALE GENOMIC DNA]</scope>
    <source>
        <strain evidence="6 7">HYL7-15</strain>
    </source>
</reference>
<feature type="transmembrane region" description="Helical" evidence="5">
    <location>
        <begin position="168"/>
        <end position="186"/>
    </location>
</feature>
<proteinExistence type="predicted"/>
<evidence type="ECO:0000256" key="5">
    <source>
        <dbReference type="SAM" id="Phobius"/>
    </source>
</evidence>
<evidence type="ECO:0000256" key="3">
    <source>
        <dbReference type="ARBA" id="ARBA00022989"/>
    </source>
</evidence>
<feature type="transmembrane region" description="Helical" evidence="5">
    <location>
        <begin position="143"/>
        <end position="162"/>
    </location>
</feature>
<evidence type="ECO:0000256" key="1">
    <source>
        <dbReference type="ARBA" id="ARBA00004141"/>
    </source>
</evidence>
<feature type="transmembrane region" description="Helical" evidence="5">
    <location>
        <begin position="7"/>
        <end position="30"/>
    </location>
</feature>
<evidence type="ECO:0000256" key="2">
    <source>
        <dbReference type="ARBA" id="ARBA00022692"/>
    </source>
</evidence>
<dbReference type="Proteomes" id="UP001476807">
    <property type="component" value="Unassembled WGS sequence"/>
</dbReference>
<name>A0ABV1RVP6_9BACT</name>
<keyword evidence="2 5" id="KW-0812">Transmembrane</keyword>
<accession>A0ABV1RVP6</accession>
<feature type="transmembrane region" description="Helical" evidence="5">
    <location>
        <begin position="50"/>
        <end position="70"/>
    </location>
</feature>
<feature type="transmembrane region" description="Helical" evidence="5">
    <location>
        <begin position="198"/>
        <end position="216"/>
    </location>
</feature>
<keyword evidence="3 5" id="KW-1133">Transmembrane helix</keyword>
<comment type="subcellular location">
    <subcellularLocation>
        <location evidence="1">Membrane</location>
        <topology evidence="1">Multi-pass membrane protein</topology>
    </subcellularLocation>
</comment>
<dbReference type="Pfam" id="PF07681">
    <property type="entry name" value="DoxX"/>
    <property type="match status" value="1"/>
</dbReference>
<evidence type="ECO:0000256" key="4">
    <source>
        <dbReference type="ARBA" id="ARBA00023136"/>
    </source>
</evidence>
<keyword evidence="7" id="KW-1185">Reference proteome</keyword>
<organism evidence="6 7">
    <name type="scientific">Pontibacter populi</name>
    <dbReference type="NCBI Taxonomy" id="890055"/>
    <lineage>
        <taxon>Bacteria</taxon>
        <taxon>Pseudomonadati</taxon>
        <taxon>Bacteroidota</taxon>
        <taxon>Cytophagia</taxon>
        <taxon>Cytophagales</taxon>
        <taxon>Hymenobacteraceae</taxon>
        <taxon>Pontibacter</taxon>
    </lineage>
</organism>
<dbReference type="RefSeq" id="WP_350412914.1">
    <property type="nucleotide sequence ID" value="NZ_JBEOKT010000011.1"/>
</dbReference>
<feature type="transmembrane region" description="Helical" evidence="5">
    <location>
        <begin position="77"/>
        <end position="98"/>
    </location>
</feature>
<evidence type="ECO:0000313" key="6">
    <source>
        <dbReference type="EMBL" id="MER2998459.1"/>
    </source>
</evidence>
<keyword evidence="4 5" id="KW-0472">Membrane</keyword>
<feature type="transmembrane region" description="Helical" evidence="5">
    <location>
        <begin position="104"/>
        <end position="123"/>
    </location>
</feature>
<evidence type="ECO:0000313" key="7">
    <source>
        <dbReference type="Proteomes" id="UP001476807"/>
    </source>
</evidence>
<comment type="caution">
    <text evidence="6">The sequence shown here is derived from an EMBL/GenBank/DDBJ whole genome shotgun (WGS) entry which is preliminary data.</text>
</comment>
<gene>
    <name evidence="6" type="ORF">ABS362_12960</name>
</gene>
<feature type="transmembrane region" description="Helical" evidence="5">
    <location>
        <begin position="222"/>
        <end position="239"/>
    </location>
</feature>
<sequence length="255" mass="28006">MLKNKDLLALLIRIFLGYIFLSAGICKLTHGNFGQIIGPPWLEERLAEYGLGLFAQVVAVSQVVCGALLLSQRFSLLGAVMLVPMNISILAVTISQQWAGTPSINAVLLLLNLSLLAMEYPKFRFLLQANTAFKIKPTRIDQIGQNMFSWLGLAFCFLAMAAASFNLVLTNLFAVLAFSTFALTIIRKGVQDKLDVVLLTLPFVTMIVLTLGRVIIFAEPLLALLVLVEALLLVVRLFLGARRKRETTQPEAALS</sequence>
<dbReference type="EMBL" id="JBEOKT010000011">
    <property type="protein sequence ID" value="MER2998459.1"/>
    <property type="molecule type" value="Genomic_DNA"/>
</dbReference>
<dbReference type="InterPro" id="IPR032808">
    <property type="entry name" value="DoxX"/>
</dbReference>
<protein>
    <submittedName>
        <fullName evidence="6">DoxX family membrane protein</fullName>
    </submittedName>
</protein>